<dbReference type="Proteomes" id="UP000191154">
    <property type="component" value="Unassembled WGS sequence"/>
</dbReference>
<dbReference type="NCBIfam" id="NF045650">
    <property type="entry name" value="CD1247_Nterm"/>
    <property type="match status" value="1"/>
</dbReference>
<sequence>MKKLRSEIEGLKNNLSKMQNDEYKDCFDKVFSILTIMSDKIEELTVNQEAIEENMKFMDDDLTDIQDELFEEVSIDELNDMEDEYTEVNCIHCNKPIFIEQSALSSNDEIPCPYCHKNIKSK</sequence>
<protein>
    <recommendedName>
        <fullName evidence="4">Zinc ribbon domain protein</fullName>
    </recommendedName>
</protein>
<keyword evidence="1" id="KW-0175">Coiled coil</keyword>
<evidence type="ECO:0000313" key="2">
    <source>
        <dbReference type="EMBL" id="OOM09205.1"/>
    </source>
</evidence>
<accession>A0A1S8MYG2</accession>
<dbReference type="EMBL" id="LZYZ01000007">
    <property type="protein sequence ID" value="OOM09205.1"/>
    <property type="molecule type" value="Genomic_DNA"/>
</dbReference>
<gene>
    <name evidence="2" type="ORF">CLOSAC_34850</name>
</gene>
<dbReference type="STRING" id="169679.CSACC_26960"/>
<evidence type="ECO:0000313" key="3">
    <source>
        <dbReference type="Proteomes" id="UP000191154"/>
    </source>
</evidence>
<comment type="caution">
    <text evidence="2">The sequence shown here is derived from an EMBL/GenBank/DDBJ whole genome shotgun (WGS) entry which is preliminary data.</text>
</comment>
<reference evidence="2 3" key="1">
    <citation type="submission" date="2016-05" db="EMBL/GenBank/DDBJ databases">
        <title>Microbial solvent formation.</title>
        <authorList>
            <person name="Poehlein A."/>
            <person name="Montoya Solano J.D."/>
            <person name="Flitsch S."/>
            <person name="Krabben P."/>
            <person name="Duerre P."/>
            <person name="Daniel R."/>
        </authorList>
    </citation>
    <scope>NUCLEOTIDE SEQUENCE [LARGE SCALE GENOMIC DNA]</scope>
    <source>
        <strain evidence="2 3">L1-8</strain>
    </source>
</reference>
<dbReference type="AlphaFoldDB" id="A0A1S8MYG2"/>
<evidence type="ECO:0000256" key="1">
    <source>
        <dbReference type="SAM" id="Coils"/>
    </source>
</evidence>
<name>A0A1S8MYG2_CLOSA</name>
<feature type="coiled-coil region" evidence="1">
    <location>
        <begin position="1"/>
        <end position="68"/>
    </location>
</feature>
<dbReference type="RefSeq" id="WP_077866536.1">
    <property type="nucleotide sequence ID" value="NZ_LZYZ01000007.1"/>
</dbReference>
<organism evidence="2 3">
    <name type="scientific">Clostridium saccharobutylicum</name>
    <dbReference type="NCBI Taxonomy" id="169679"/>
    <lineage>
        <taxon>Bacteria</taxon>
        <taxon>Bacillati</taxon>
        <taxon>Bacillota</taxon>
        <taxon>Clostridia</taxon>
        <taxon>Eubacteriales</taxon>
        <taxon>Clostridiaceae</taxon>
        <taxon>Clostridium</taxon>
    </lineage>
</organism>
<dbReference type="InterPro" id="IPR054688">
    <property type="entry name" value="CD1247_N"/>
</dbReference>
<evidence type="ECO:0008006" key="4">
    <source>
        <dbReference type="Google" id="ProtNLM"/>
    </source>
</evidence>
<proteinExistence type="predicted"/>